<protein>
    <submittedName>
        <fullName evidence="1">Uncharacterized protein</fullName>
    </submittedName>
</protein>
<sequence length="106" mass="11460">MRVLLYLFLMLGSLLGGTAQVLAGEVRLAEEVLDQLHGDDRCLNDHLGLLPDFPPLPSDTDPRLVAAEKVFTLPRHASLTGAFETDPHASAEVSNYSIRAPPLSVV</sequence>
<gene>
    <name evidence="1" type="ORF">GCM10011352_20390</name>
</gene>
<dbReference type="RefSeq" id="WP_188747931.1">
    <property type="nucleotide sequence ID" value="NZ_BMIJ01000004.1"/>
</dbReference>
<comment type="caution">
    <text evidence="1">The sequence shown here is derived from an EMBL/GenBank/DDBJ whole genome shotgun (WGS) entry which is preliminary data.</text>
</comment>
<proteinExistence type="predicted"/>
<organism evidence="1 2">
    <name type="scientific">Marinobacterium zhoushanense</name>
    <dbReference type="NCBI Taxonomy" id="1679163"/>
    <lineage>
        <taxon>Bacteria</taxon>
        <taxon>Pseudomonadati</taxon>
        <taxon>Pseudomonadota</taxon>
        <taxon>Gammaproteobacteria</taxon>
        <taxon>Oceanospirillales</taxon>
        <taxon>Oceanospirillaceae</taxon>
        <taxon>Marinobacterium</taxon>
    </lineage>
</organism>
<accession>A0ABQ1KAY7</accession>
<keyword evidence="2" id="KW-1185">Reference proteome</keyword>
<dbReference type="Proteomes" id="UP000629025">
    <property type="component" value="Unassembled WGS sequence"/>
</dbReference>
<evidence type="ECO:0000313" key="2">
    <source>
        <dbReference type="Proteomes" id="UP000629025"/>
    </source>
</evidence>
<dbReference type="EMBL" id="BMIJ01000004">
    <property type="protein sequence ID" value="GGB94259.1"/>
    <property type="molecule type" value="Genomic_DNA"/>
</dbReference>
<evidence type="ECO:0000313" key="1">
    <source>
        <dbReference type="EMBL" id="GGB94259.1"/>
    </source>
</evidence>
<name>A0ABQ1KAY7_9GAMM</name>
<reference evidence="2" key="1">
    <citation type="journal article" date="2019" name="Int. J. Syst. Evol. Microbiol.">
        <title>The Global Catalogue of Microorganisms (GCM) 10K type strain sequencing project: providing services to taxonomists for standard genome sequencing and annotation.</title>
        <authorList>
            <consortium name="The Broad Institute Genomics Platform"/>
            <consortium name="The Broad Institute Genome Sequencing Center for Infectious Disease"/>
            <person name="Wu L."/>
            <person name="Ma J."/>
        </authorList>
    </citation>
    <scope>NUCLEOTIDE SEQUENCE [LARGE SCALE GENOMIC DNA]</scope>
    <source>
        <strain evidence="2">CGMCC 1.15341</strain>
    </source>
</reference>